<dbReference type="EMBL" id="CP035281">
    <property type="protein sequence ID" value="QAT42506.1"/>
    <property type="molecule type" value="Genomic_DNA"/>
</dbReference>
<evidence type="ECO:0000313" key="11">
    <source>
        <dbReference type="EMBL" id="QAT42506.1"/>
    </source>
</evidence>
<evidence type="ECO:0000256" key="8">
    <source>
        <dbReference type="ARBA" id="ARBA00022975"/>
    </source>
</evidence>
<dbReference type="EC" id="2.4.2.10" evidence="5 9"/>
<dbReference type="RefSeq" id="WP_128745156.1">
    <property type="nucleotide sequence ID" value="NZ_CP035281.1"/>
</dbReference>
<evidence type="ECO:0000256" key="7">
    <source>
        <dbReference type="ARBA" id="ARBA00022679"/>
    </source>
</evidence>
<evidence type="ECO:0000256" key="1">
    <source>
        <dbReference type="ARBA" id="ARBA00003769"/>
    </source>
</evidence>
<dbReference type="UniPathway" id="UPA00070">
    <property type="reaction ID" value="UER00119"/>
</dbReference>
<proteinExistence type="inferred from homology"/>
<comment type="subunit">
    <text evidence="4 9">Homodimer.</text>
</comment>
<comment type="function">
    <text evidence="1 9">Catalyzes the transfer of a ribosyl phosphate group from 5-phosphoribose 1-diphosphate to orotate, leading to the formation of orotidine monophosphate (OMP).</text>
</comment>
<feature type="binding site" description="in other chain" evidence="9">
    <location>
        <position position="25"/>
    </location>
    <ligand>
        <name>5-phospho-alpha-D-ribose 1-diphosphate</name>
        <dbReference type="ChEBI" id="CHEBI:58017"/>
        <note>ligand shared between dimeric partners</note>
    </ligand>
</feature>
<feature type="binding site" evidence="9">
    <location>
        <position position="135"/>
    </location>
    <ligand>
        <name>orotate</name>
        <dbReference type="ChEBI" id="CHEBI:30839"/>
    </ligand>
</feature>
<dbReference type="SUPFAM" id="SSF53271">
    <property type="entry name" value="PRTase-like"/>
    <property type="match status" value="1"/>
</dbReference>
<comment type="catalytic activity">
    <reaction evidence="9">
        <text>orotidine 5'-phosphate + diphosphate = orotate + 5-phospho-alpha-D-ribose 1-diphosphate</text>
        <dbReference type="Rhea" id="RHEA:10380"/>
        <dbReference type="ChEBI" id="CHEBI:30839"/>
        <dbReference type="ChEBI" id="CHEBI:33019"/>
        <dbReference type="ChEBI" id="CHEBI:57538"/>
        <dbReference type="ChEBI" id="CHEBI:58017"/>
        <dbReference type="EC" id="2.4.2.10"/>
    </reaction>
</comment>
<protein>
    <recommendedName>
        <fullName evidence="5 9">Orotate phosphoribosyltransferase</fullName>
        <shortName evidence="9">OPRT</shortName>
        <shortName evidence="9">OPRTase</shortName>
        <ecNumber evidence="5 9">2.4.2.10</ecNumber>
    </recommendedName>
</protein>
<evidence type="ECO:0000256" key="2">
    <source>
        <dbReference type="ARBA" id="ARBA00004889"/>
    </source>
</evidence>
<evidence type="ECO:0000313" key="12">
    <source>
        <dbReference type="Proteomes" id="UP000287601"/>
    </source>
</evidence>
<dbReference type="OrthoDB" id="9802134at2"/>
<dbReference type="HAMAP" id="MF_01208">
    <property type="entry name" value="PyrE"/>
    <property type="match status" value="1"/>
</dbReference>
<dbReference type="GO" id="GO:0046132">
    <property type="term" value="P:pyrimidine ribonucleoside biosynthetic process"/>
    <property type="evidence" value="ECO:0007669"/>
    <property type="project" value="TreeGrafter"/>
</dbReference>
<dbReference type="Pfam" id="PF00156">
    <property type="entry name" value="Pribosyltran"/>
    <property type="match status" value="1"/>
</dbReference>
<feature type="binding site" evidence="9">
    <location>
        <position position="110"/>
    </location>
    <ligand>
        <name>5-phospho-alpha-D-ribose 1-diphosphate</name>
        <dbReference type="ChEBI" id="CHEBI:58017"/>
        <note>ligand shared between dimeric partners</note>
    </ligand>
</feature>
<dbReference type="InterPro" id="IPR023031">
    <property type="entry name" value="OPRT"/>
</dbReference>
<accession>A0A410PUG0</accession>
<evidence type="ECO:0000256" key="9">
    <source>
        <dbReference type="HAMAP-Rule" id="MF_01208"/>
    </source>
</evidence>
<comment type="similarity">
    <text evidence="3 9">Belongs to the purine/pyrimidine phosphoribosyltransferase family. PyrE subfamily.</text>
</comment>
<evidence type="ECO:0000256" key="4">
    <source>
        <dbReference type="ARBA" id="ARBA00011738"/>
    </source>
</evidence>
<comment type="pathway">
    <text evidence="2 9">Pyrimidine metabolism; UMP biosynthesis via de novo pathway; UMP from orotate: step 1/2.</text>
</comment>
<sequence>MGYKKQFMEFMVRSGVLTFGDFTTKSGRKTPYFVNTGNYKTGAQADKLGHFYASCIAENMKNGNIDQGVAALFGPAYKGIPISVATAIAMSRDFSRDMNYCFNRKEEKDHGEGGKMVGYKLQDGDSVLIVEDVITAGTAVRETLPQLMAAAKVKVEGLIISVDRMERGQGEKTAIQEIEEEFGIKTYPLVTVREIIDTMYNVEIDGKIVINDEMKERMEGYLAQYCVL</sequence>
<dbReference type="Gene3D" id="3.40.50.2020">
    <property type="match status" value="1"/>
</dbReference>
<feature type="domain" description="Phosphoribosyltransferase" evidence="10">
    <location>
        <begin position="49"/>
        <end position="170"/>
    </location>
</feature>
<reference evidence="11 12" key="1">
    <citation type="submission" date="2019-01" db="EMBL/GenBank/DDBJ databases">
        <title>Draft genomes of a novel of Aminipila strains.</title>
        <authorList>
            <person name="Ma S."/>
        </authorList>
    </citation>
    <scope>NUCLEOTIDE SEQUENCE [LARGE SCALE GENOMIC DNA]</scope>
    <source>
        <strain evidence="12">JN-39</strain>
    </source>
</reference>
<organism evidence="11 12">
    <name type="scientific">Aminipila luticellarii</name>
    <dbReference type="NCBI Taxonomy" id="2507160"/>
    <lineage>
        <taxon>Bacteria</taxon>
        <taxon>Bacillati</taxon>
        <taxon>Bacillota</taxon>
        <taxon>Clostridia</taxon>
        <taxon>Peptostreptococcales</taxon>
        <taxon>Anaerovoracaceae</taxon>
        <taxon>Aminipila</taxon>
    </lineage>
</organism>
<dbReference type="PANTHER" id="PTHR46683">
    <property type="entry name" value="OROTATE PHOSPHORIBOSYLTRANSFERASE 1-RELATED"/>
    <property type="match status" value="1"/>
</dbReference>
<dbReference type="PANTHER" id="PTHR46683:SF1">
    <property type="entry name" value="OROTATE PHOSPHORIBOSYLTRANSFERASE 1-RELATED"/>
    <property type="match status" value="1"/>
</dbReference>
<dbReference type="GO" id="GO:0006207">
    <property type="term" value="P:'de novo' pyrimidine nucleobase biosynthetic process"/>
    <property type="evidence" value="ECO:0007669"/>
    <property type="project" value="TreeGrafter"/>
</dbReference>
<dbReference type="GO" id="GO:0005737">
    <property type="term" value="C:cytoplasm"/>
    <property type="evidence" value="ECO:0007669"/>
    <property type="project" value="TreeGrafter"/>
</dbReference>
<dbReference type="GO" id="GO:0000287">
    <property type="term" value="F:magnesium ion binding"/>
    <property type="evidence" value="ECO:0007669"/>
    <property type="project" value="UniProtKB-UniRule"/>
</dbReference>
<evidence type="ECO:0000259" key="10">
    <source>
        <dbReference type="Pfam" id="PF00156"/>
    </source>
</evidence>
<feature type="binding site" evidence="9">
    <location>
        <position position="104"/>
    </location>
    <ligand>
        <name>5-phospho-alpha-D-ribose 1-diphosphate</name>
        <dbReference type="ChEBI" id="CHEBI:58017"/>
        <note>ligand shared between dimeric partners</note>
    </ligand>
</feature>
<keyword evidence="12" id="KW-1185">Reference proteome</keyword>
<comment type="cofactor">
    <cofactor evidence="9">
        <name>Mg(2+)</name>
        <dbReference type="ChEBI" id="CHEBI:18420"/>
    </cofactor>
</comment>
<dbReference type="InterPro" id="IPR029057">
    <property type="entry name" value="PRTase-like"/>
</dbReference>
<dbReference type="AlphaFoldDB" id="A0A410PUG0"/>
<keyword evidence="8 9" id="KW-0665">Pyrimidine biosynthesis</keyword>
<feature type="binding site" evidence="9">
    <location>
        <position position="164"/>
    </location>
    <ligand>
        <name>orotate</name>
        <dbReference type="ChEBI" id="CHEBI:30839"/>
    </ligand>
</feature>
<feature type="binding site" description="in other chain" evidence="9">
    <location>
        <position position="105"/>
    </location>
    <ligand>
        <name>5-phospho-alpha-D-ribose 1-diphosphate</name>
        <dbReference type="ChEBI" id="CHEBI:58017"/>
        <note>ligand shared between dimeric partners</note>
    </ligand>
</feature>
<keyword evidence="6 9" id="KW-0328">Glycosyltransferase</keyword>
<evidence type="ECO:0000256" key="6">
    <source>
        <dbReference type="ARBA" id="ARBA00022676"/>
    </source>
</evidence>
<feature type="binding site" description="in other chain" evidence="9">
    <location>
        <begin position="131"/>
        <end position="139"/>
    </location>
    <ligand>
        <name>5-phospho-alpha-D-ribose 1-diphosphate</name>
        <dbReference type="ChEBI" id="CHEBI:58017"/>
        <note>ligand shared between dimeric partners</note>
    </ligand>
</feature>
<gene>
    <name evidence="9" type="primary">pyrE</name>
    <name evidence="11" type="ORF">EQM06_04260</name>
</gene>
<dbReference type="NCBIfam" id="TIGR00336">
    <property type="entry name" value="pyrE"/>
    <property type="match status" value="1"/>
</dbReference>
<evidence type="ECO:0000256" key="3">
    <source>
        <dbReference type="ARBA" id="ARBA00006340"/>
    </source>
</evidence>
<keyword evidence="9" id="KW-0460">Magnesium</keyword>
<feature type="binding site" evidence="9">
    <location>
        <position position="108"/>
    </location>
    <ligand>
        <name>5-phospho-alpha-D-ribose 1-diphosphate</name>
        <dbReference type="ChEBI" id="CHEBI:58017"/>
        <note>ligand shared between dimeric partners</note>
    </ligand>
</feature>
<dbReference type="InterPro" id="IPR004467">
    <property type="entry name" value="Or_phspho_trans_dom"/>
</dbReference>
<dbReference type="InterPro" id="IPR000836">
    <property type="entry name" value="PRTase_dom"/>
</dbReference>
<dbReference type="KEGG" id="amij:EQM06_04260"/>
<dbReference type="GO" id="GO:0044205">
    <property type="term" value="P:'de novo' UMP biosynthetic process"/>
    <property type="evidence" value="ECO:0007669"/>
    <property type="project" value="UniProtKB-UniRule"/>
</dbReference>
<keyword evidence="7 9" id="KW-0808">Transferase</keyword>
<evidence type="ECO:0000256" key="5">
    <source>
        <dbReference type="ARBA" id="ARBA00011971"/>
    </source>
</evidence>
<dbReference type="Proteomes" id="UP000287601">
    <property type="component" value="Chromosome"/>
</dbReference>
<dbReference type="GO" id="GO:0004588">
    <property type="term" value="F:orotate phosphoribosyltransferase activity"/>
    <property type="evidence" value="ECO:0007669"/>
    <property type="project" value="UniProtKB-UniRule"/>
</dbReference>
<dbReference type="CDD" id="cd06223">
    <property type="entry name" value="PRTases_typeI"/>
    <property type="match status" value="1"/>
</dbReference>
<name>A0A410PUG0_9FIRM</name>
<comment type="caution">
    <text evidence="9">Lacks conserved residue(s) required for the propagation of feature annotation.</text>
</comment>
<feature type="binding site" description="in other chain" evidence="9">
    <location>
        <begin position="77"/>
        <end position="78"/>
    </location>
    <ligand>
        <name>5-phospho-alpha-D-ribose 1-diphosphate</name>
        <dbReference type="ChEBI" id="CHEBI:58017"/>
        <note>ligand shared between dimeric partners</note>
    </ligand>
</feature>